<reference evidence="2 3" key="1">
    <citation type="submission" date="2017-11" db="EMBL/GenBank/DDBJ databases">
        <title>Genome sequence of Entomoplasma luminosum PIMN-1 (ATCC 49195).</title>
        <authorList>
            <person name="Lo W.-S."/>
            <person name="Gasparich G.E."/>
            <person name="Kuo C.-H."/>
        </authorList>
    </citation>
    <scope>NUCLEOTIDE SEQUENCE [LARGE SCALE GENOMIC DNA]</scope>
    <source>
        <strain evidence="2 3">PIMN-1</strain>
    </source>
</reference>
<feature type="transmembrane region" description="Helical" evidence="1">
    <location>
        <begin position="42"/>
        <end position="67"/>
    </location>
</feature>
<evidence type="ECO:0000256" key="1">
    <source>
        <dbReference type="SAM" id="Phobius"/>
    </source>
</evidence>
<feature type="transmembrane region" description="Helical" evidence="1">
    <location>
        <begin position="273"/>
        <end position="298"/>
    </location>
</feature>
<dbReference type="OrthoDB" id="388020at2"/>
<feature type="transmembrane region" description="Helical" evidence="1">
    <location>
        <begin position="87"/>
        <end position="109"/>
    </location>
</feature>
<feature type="transmembrane region" description="Helical" evidence="1">
    <location>
        <begin position="163"/>
        <end position="183"/>
    </location>
</feature>
<protein>
    <submittedName>
        <fullName evidence="2">Thiamine transporter</fullName>
    </submittedName>
</protein>
<dbReference type="Proteomes" id="UP000232063">
    <property type="component" value="Chromosome"/>
</dbReference>
<keyword evidence="1" id="KW-1133">Transmembrane helix</keyword>
<keyword evidence="1" id="KW-0812">Transmembrane</keyword>
<feature type="transmembrane region" description="Helical" evidence="1">
    <location>
        <begin position="310"/>
        <end position="329"/>
    </location>
</feature>
<feature type="transmembrane region" description="Helical" evidence="1">
    <location>
        <begin position="121"/>
        <end position="141"/>
    </location>
</feature>
<evidence type="ECO:0000313" key="3">
    <source>
        <dbReference type="Proteomes" id="UP000232063"/>
    </source>
</evidence>
<keyword evidence="3" id="KW-1185">Reference proteome</keyword>
<dbReference type="GO" id="GO:0005886">
    <property type="term" value="C:plasma membrane"/>
    <property type="evidence" value="ECO:0007669"/>
    <property type="project" value="InterPro"/>
</dbReference>
<gene>
    <name evidence="2" type="primary">thiT</name>
    <name evidence="2" type="ORF">ELUMI_v1c02120</name>
</gene>
<organism evidence="2 3">
    <name type="scientific">Williamsoniiplasma luminosum</name>
    <dbReference type="NCBI Taxonomy" id="214888"/>
    <lineage>
        <taxon>Bacteria</taxon>
        <taxon>Bacillati</taxon>
        <taxon>Mycoplasmatota</taxon>
        <taxon>Mollicutes</taxon>
        <taxon>Entomoplasmatales</taxon>
        <taxon>Williamsoniiplasma</taxon>
    </lineage>
</organism>
<dbReference type="RefSeq" id="WP_025734250.1">
    <property type="nucleotide sequence ID" value="NZ_CP024963.1"/>
</dbReference>
<keyword evidence="1" id="KW-0472">Membrane</keyword>
<dbReference type="AlphaFoldDB" id="A0A2K8NT38"/>
<name>A0A2K8NT38_9MOLU</name>
<evidence type="ECO:0000313" key="2">
    <source>
        <dbReference type="EMBL" id="ATZ16937.1"/>
    </source>
</evidence>
<dbReference type="Gene3D" id="1.10.1760.20">
    <property type="match status" value="1"/>
</dbReference>
<proteinExistence type="predicted"/>
<dbReference type="Pfam" id="PF09515">
    <property type="entry name" value="Thia_YuaJ"/>
    <property type="match status" value="1"/>
</dbReference>
<dbReference type="EMBL" id="CP024963">
    <property type="protein sequence ID" value="ATZ16937.1"/>
    <property type="molecule type" value="Genomic_DNA"/>
</dbReference>
<accession>A0A2K8NT38</accession>
<dbReference type="GO" id="GO:0015234">
    <property type="term" value="F:thiamine transmembrane transporter activity"/>
    <property type="evidence" value="ECO:0007669"/>
    <property type="project" value="InterPro"/>
</dbReference>
<feature type="transmembrane region" description="Helical" evidence="1">
    <location>
        <begin position="204"/>
        <end position="231"/>
    </location>
</feature>
<feature type="transmembrane region" description="Helical" evidence="1">
    <location>
        <begin position="243"/>
        <end position="261"/>
    </location>
</feature>
<dbReference type="InterPro" id="IPR012651">
    <property type="entry name" value="Thia_Transptr_ThiT"/>
</dbReference>
<dbReference type="KEGG" id="elj:ELUMI_v1c02120"/>
<sequence>MQKEKVQNVQTDLQEEVKLLLNSQTNKEKWWVHIHPIREKPWLLKIAMICSLITTVMLLVGLILFSVMEISWTNIIDPQVFENVQTFSIMLFSFAFAFGILITISWFLADLDKILNNKMQFILLSVLSLMVINIGILIYVFETNKGAKSKRHLSWKLFGIRKLTIHDVVLCGMFTALTIVFAYTEQFMPQLPNGGGIALKYLPLITLGVVCSPVLSILAGGASALMSLLFLSSGLIISPWSYLLDYFIPMMIPGMISMLKFKITRKNGYISYLNYIIVGFFTFLGIYIVQTISGYFVWVAAFGPSWGDNGWVYSIIYNGISVWALSYPVNQVLMVPMIKISLLINRK</sequence>